<evidence type="ECO:0000313" key="3">
    <source>
        <dbReference type="EMBL" id="VAH61656.1"/>
    </source>
</evidence>
<keyword evidence="4" id="KW-1185">Reference proteome</keyword>
<proteinExistence type="predicted"/>
<name>A0A9R0RKJ4_TRITD</name>
<protein>
    <recommendedName>
        <fullName evidence="2">Ty3 transposon capsid-like protein domain-containing protein</fullName>
    </recommendedName>
</protein>
<accession>A0A9R0RKJ4</accession>
<evidence type="ECO:0000313" key="4">
    <source>
        <dbReference type="Proteomes" id="UP000324705"/>
    </source>
</evidence>
<reference evidence="3 4" key="1">
    <citation type="submission" date="2017-09" db="EMBL/GenBank/DDBJ databases">
        <authorList>
            <consortium name="International Durum Wheat Genome Sequencing Consortium (IDWGSC)"/>
            <person name="Milanesi L."/>
        </authorList>
    </citation>
    <scope>NUCLEOTIDE SEQUENCE [LARGE SCALE GENOMIC DNA]</scope>
    <source>
        <strain evidence="4">cv. Svevo</strain>
    </source>
</reference>
<dbReference type="EMBL" id="LT934115">
    <property type="protein sequence ID" value="VAH61656.1"/>
    <property type="molecule type" value="Genomic_DNA"/>
</dbReference>
<feature type="region of interest" description="Disordered" evidence="1">
    <location>
        <begin position="15"/>
        <end position="34"/>
    </location>
</feature>
<dbReference type="InterPro" id="IPR032567">
    <property type="entry name" value="RTL1-rel"/>
</dbReference>
<dbReference type="AlphaFoldDB" id="A0A9R0RKJ4"/>
<dbReference type="InterPro" id="IPR021109">
    <property type="entry name" value="Peptidase_aspartic_dom_sf"/>
</dbReference>
<dbReference type="InterPro" id="IPR045358">
    <property type="entry name" value="Ty3_capsid"/>
</dbReference>
<dbReference type="Proteomes" id="UP000324705">
    <property type="component" value="Chromosome 3A"/>
</dbReference>
<dbReference type="Gene3D" id="2.40.70.10">
    <property type="entry name" value="Acid Proteases"/>
    <property type="match status" value="1"/>
</dbReference>
<dbReference type="PANTHER" id="PTHR15503">
    <property type="entry name" value="LDOC1 RELATED"/>
    <property type="match status" value="1"/>
</dbReference>
<feature type="domain" description="Ty3 transposon capsid-like protein" evidence="2">
    <location>
        <begin position="57"/>
        <end position="199"/>
    </location>
</feature>
<dbReference type="CDD" id="cd00303">
    <property type="entry name" value="retropepsin_like"/>
    <property type="match status" value="1"/>
</dbReference>
<evidence type="ECO:0000256" key="1">
    <source>
        <dbReference type="SAM" id="MobiDB-lite"/>
    </source>
</evidence>
<dbReference type="Gramene" id="TRITD3Av1G143130.1">
    <property type="protein sequence ID" value="TRITD3Av1G143130.1"/>
    <property type="gene ID" value="TRITD3Av1G143130"/>
</dbReference>
<dbReference type="PANTHER" id="PTHR15503:SF22">
    <property type="entry name" value="TRANSPOSON TY3-I GAG POLYPROTEIN"/>
    <property type="match status" value="1"/>
</dbReference>
<evidence type="ECO:0000259" key="2">
    <source>
        <dbReference type="Pfam" id="PF19259"/>
    </source>
</evidence>
<dbReference type="Pfam" id="PF19259">
    <property type="entry name" value="Ty3_capsid"/>
    <property type="match status" value="1"/>
</dbReference>
<dbReference type="Pfam" id="PF08284">
    <property type="entry name" value="RVP_2"/>
    <property type="match status" value="1"/>
</dbReference>
<dbReference type="SUPFAM" id="SSF50630">
    <property type="entry name" value="Acid proteases"/>
    <property type="match status" value="1"/>
</dbReference>
<sequence>MQQITQLEQEQAEEQVQQIAGRGGNAQRDQVQDNRRPLTLVKPAKYNIPEFDGSGTDSWIQTIEMYFEAARTPLEQKTEIVVTYLKGPAIEWWRGTGIIANTLPWYRFCRLIGDRFSETSVYDNVRTFHALNQTGSVNDYVLKFEQSMNLLRRDNPALPADYYKASFIAGLSDTIQHYVQCHEPADLQKAIWLARRMEQAQPSKKTPVAYINQPVRRQLQLDLGKPPPNNTPTVIQRARMKGICYQCKEPWFPGHKKVCKLANQMQIQALQETCPEDAELVYYTADDTEAPPPTDLDDTPLQISMHALMGVTSSKLSFTVTVMLGDRPATDLIDSGSTATFVTPALAKLALCALTPTKKKKVLVANGATLWTEFIATQCPFVVQGTKFSHDFRVLQLQGYDVIL</sequence>
<gene>
    <name evidence="3" type="ORF">TRITD_3Av1G143130</name>
</gene>
<dbReference type="OMA" id="ICYQCKE"/>
<organism evidence="3 4">
    <name type="scientific">Triticum turgidum subsp. durum</name>
    <name type="common">Durum wheat</name>
    <name type="synonym">Triticum durum</name>
    <dbReference type="NCBI Taxonomy" id="4567"/>
    <lineage>
        <taxon>Eukaryota</taxon>
        <taxon>Viridiplantae</taxon>
        <taxon>Streptophyta</taxon>
        <taxon>Embryophyta</taxon>
        <taxon>Tracheophyta</taxon>
        <taxon>Spermatophyta</taxon>
        <taxon>Magnoliopsida</taxon>
        <taxon>Liliopsida</taxon>
        <taxon>Poales</taxon>
        <taxon>Poaceae</taxon>
        <taxon>BOP clade</taxon>
        <taxon>Pooideae</taxon>
        <taxon>Triticodae</taxon>
        <taxon>Triticeae</taxon>
        <taxon>Triticinae</taxon>
        <taxon>Triticum</taxon>
    </lineage>
</organism>